<evidence type="ECO:0000256" key="4">
    <source>
        <dbReference type="ARBA" id="ARBA00012950"/>
    </source>
</evidence>
<comment type="catalytic activity">
    <reaction evidence="10">
        <text>N-terminal L-seryl-[histone H2A] + acetyl-CoA = N-terminal N(alpha)-acetyl-L-seryl-[histone H2A] + CoA + H(+)</text>
        <dbReference type="Rhea" id="RHEA:50600"/>
        <dbReference type="Rhea" id="RHEA-COMP:12742"/>
        <dbReference type="Rhea" id="RHEA-COMP:12744"/>
        <dbReference type="ChEBI" id="CHEBI:15378"/>
        <dbReference type="ChEBI" id="CHEBI:57287"/>
        <dbReference type="ChEBI" id="CHEBI:57288"/>
        <dbReference type="ChEBI" id="CHEBI:64738"/>
        <dbReference type="ChEBI" id="CHEBI:83690"/>
        <dbReference type="EC" id="2.3.1.257"/>
    </reaction>
</comment>
<dbReference type="GO" id="GO:1990189">
    <property type="term" value="F:protein N-terminal-serine acetyltransferase activity"/>
    <property type="evidence" value="ECO:0007669"/>
    <property type="project" value="UniProtKB-EC"/>
</dbReference>
<keyword evidence="9" id="KW-0012">Acyltransferase</keyword>
<evidence type="ECO:0000256" key="11">
    <source>
        <dbReference type="ARBA" id="ARBA00049524"/>
    </source>
</evidence>
<evidence type="ECO:0000256" key="2">
    <source>
        <dbReference type="ARBA" id="ARBA00004496"/>
    </source>
</evidence>
<evidence type="ECO:0000256" key="1">
    <source>
        <dbReference type="ARBA" id="ARBA00004123"/>
    </source>
</evidence>
<dbReference type="GO" id="GO:0043998">
    <property type="term" value="F:histone H2A acetyltransferase activity"/>
    <property type="evidence" value="ECO:0007669"/>
    <property type="project" value="InterPro"/>
</dbReference>
<dbReference type="PANTHER" id="PTHR20531:SF1">
    <property type="entry name" value="N-ALPHA-ACETYLTRANSFERASE 40"/>
    <property type="match status" value="1"/>
</dbReference>
<dbReference type="InterPro" id="IPR016181">
    <property type="entry name" value="Acyl_CoA_acyltransferase"/>
</dbReference>
<dbReference type="SUPFAM" id="SSF55729">
    <property type="entry name" value="Acyl-CoA N-acyltransferases (Nat)"/>
    <property type="match status" value="1"/>
</dbReference>
<evidence type="ECO:0000256" key="8">
    <source>
        <dbReference type="ARBA" id="ARBA00023242"/>
    </source>
</evidence>
<dbReference type="InterPro" id="IPR039949">
    <property type="entry name" value="NAA40"/>
</dbReference>
<organism evidence="14 15">
    <name type="scientific">Cryphonectria parasitica (strain ATCC 38755 / EP155)</name>
    <dbReference type="NCBI Taxonomy" id="660469"/>
    <lineage>
        <taxon>Eukaryota</taxon>
        <taxon>Fungi</taxon>
        <taxon>Dikarya</taxon>
        <taxon>Ascomycota</taxon>
        <taxon>Pezizomycotina</taxon>
        <taxon>Sordariomycetes</taxon>
        <taxon>Sordariomycetidae</taxon>
        <taxon>Diaporthales</taxon>
        <taxon>Cryphonectriaceae</taxon>
        <taxon>Cryphonectria-Endothia species complex</taxon>
        <taxon>Cryphonectria</taxon>
    </lineage>
</organism>
<evidence type="ECO:0000256" key="9">
    <source>
        <dbReference type="ARBA" id="ARBA00023315"/>
    </source>
</evidence>
<dbReference type="GO" id="GO:0010485">
    <property type="term" value="F:histone H4 acetyltransferase activity"/>
    <property type="evidence" value="ECO:0007669"/>
    <property type="project" value="InterPro"/>
</dbReference>
<comment type="subcellular location">
    <subcellularLocation>
        <location evidence="2">Cytoplasm</location>
    </subcellularLocation>
    <subcellularLocation>
        <location evidence="1">Nucleus</location>
    </subcellularLocation>
</comment>
<dbReference type="Proteomes" id="UP000803844">
    <property type="component" value="Unassembled WGS sequence"/>
</dbReference>
<dbReference type="Pfam" id="PF00583">
    <property type="entry name" value="Acetyltransf_1"/>
    <property type="match status" value="1"/>
</dbReference>
<dbReference type="GO" id="GO:0005634">
    <property type="term" value="C:nucleus"/>
    <property type="evidence" value="ECO:0007669"/>
    <property type="project" value="UniProtKB-SubCell"/>
</dbReference>
<evidence type="ECO:0000256" key="7">
    <source>
        <dbReference type="ARBA" id="ARBA00022679"/>
    </source>
</evidence>
<name>A0A9P4XW59_CRYP1</name>
<evidence type="ECO:0000256" key="6">
    <source>
        <dbReference type="ARBA" id="ARBA00022490"/>
    </source>
</evidence>
<reference evidence="14" key="1">
    <citation type="journal article" date="2020" name="Phytopathology">
        <title>Genome sequence of the chestnut blight fungus Cryphonectria parasitica EP155: A fundamental resource for an archetypical invasive plant pathogen.</title>
        <authorList>
            <person name="Crouch J.A."/>
            <person name="Dawe A."/>
            <person name="Aerts A."/>
            <person name="Barry K."/>
            <person name="Churchill A.C.L."/>
            <person name="Grimwood J."/>
            <person name="Hillman B."/>
            <person name="Milgroom M.G."/>
            <person name="Pangilinan J."/>
            <person name="Smith M."/>
            <person name="Salamov A."/>
            <person name="Schmutz J."/>
            <person name="Yadav J."/>
            <person name="Grigoriev I.V."/>
            <person name="Nuss D."/>
        </authorList>
    </citation>
    <scope>NUCLEOTIDE SEQUENCE</scope>
    <source>
        <strain evidence="14">EP155</strain>
    </source>
</reference>
<comment type="caution">
    <text evidence="14">The sequence shown here is derived from an EMBL/GenBank/DDBJ whole genome shotgun (WGS) entry which is preliminary data.</text>
</comment>
<dbReference type="EMBL" id="MU032350">
    <property type="protein sequence ID" value="KAF3762074.1"/>
    <property type="molecule type" value="Genomic_DNA"/>
</dbReference>
<gene>
    <name evidence="14" type="ORF">M406DRAFT_109532</name>
</gene>
<keyword evidence="15" id="KW-1185">Reference proteome</keyword>
<comment type="similarity">
    <text evidence="3">Belongs to the acetyltransferase family. NAA40 subfamily.</text>
</comment>
<dbReference type="Gene3D" id="3.40.630.30">
    <property type="match status" value="1"/>
</dbReference>
<evidence type="ECO:0000313" key="15">
    <source>
        <dbReference type="Proteomes" id="UP000803844"/>
    </source>
</evidence>
<keyword evidence="7" id="KW-0808">Transferase</keyword>
<feature type="domain" description="N-acetyltransferase" evidence="13">
    <location>
        <begin position="59"/>
        <end position="222"/>
    </location>
</feature>
<dbReference type="InterPro" id="IPR000182">
    <property type="entry name" value="GNAT_dom"/>
</dbReference>
<dbReference type="GeneID" id="63832489"/>
<evidence type="ECO:0000313" key="14">
    <source>
        <dbReference type="EMBL" id="KAF3762074.1"/>
    </source>
</evidence>
<keyword evidence="6" id="KW-0963">Cytoplasm</keyword>
<evidence type="ECO:0000256" key="12">
    <source>
        <dbReference type="SAM" id="MobiDB-lite"/>
    </source>
</evidence>
<dbReference type="PANTHER" id="PTHR20531">
    <property type="entry name" value="N-ALPHA-ACETYLTRANSFERASE 40"/>
    <property type="match status" value="1"/>
</dbReference>
<evidence type="ECO:0000256" key="3">
    <source>
        <dbReference type="ARBA" id="ARBA00008870"/>
    </source>
</evidence>
<accession>A0A9P4XW59</accession>
<protein>
    <recommendedName>
        <fullName evidence="5">N-alpha-acetyltransferase 40</fullName>
        <ecNumber evidence="4">2.3.1.257</ecNumber>
    </recommendedName>
</protein>
<feature type="region of interest" description="Disordered" evidence="12">
    <location>
        <begin position="230"/>
        <end position="253"/>
    </location>
</feature>
<dbReference type="PROSITE" id="PS51186">
    <property type="entry name" value="GNAT"/>
    <property type="match status" value="1"/>
</dbReference>
<evidence type="ECO:0000256" key="10">
    <source>
        <dbReference type="ARBA" id="ARBA00047821"/>
    </source>
</evidence>
<dbReference type="EC" id="2.3.1.257" evidence="4"/>
<comment type="catalytic activity">
    <reaction evidence="11">
        <text>N-terminal L-seryl-[histone H4] + acetyl-CoA = N-terminal N(alpha)-acetyl-L-seryl-[histone H4] + CoA + H(+)</text>
        <dbReference type="Rhea" id="RHEA:50596"/>
        <dbReference type="Rhea" id="RHEA-COMP:12740"/>
        <dbReference type="Rhea" id="RHEA-COMP:12743"/>
        <dbReference type="ChEBI" id="CHEBI:15378"/>
        <dbReference type="ChEBI" id="CHEBI:57287"/>
        <dbReference type="ChEBI" id="CHEBI:57288"/>
        <dbReference type="ChEBI" id="CHEBI:64738"/>
        <dbReference type="ChEBI" id="CHEBI:83690"/>
        <dbReference type="EC" id="2.3.1.257"/>
    </reaction>
</comment>
<dbReference type="RefSeq" id="XP_040773053.1">
    <property type="nucleotide sequence ID" value="XM_040915360.1"/>
</dbReference>
<evidence type="ECO:0000259" key="13">
    <source>
        <dbReference type="PROSITE" id="PS51186"/>
    </source>
</evidence>
<sequence>MLKRRSQRKEIENAVKIAASKPDDDFVRDYLKSVPGGGPSPWTTSWSHPNTGTVYGLSLTQSCNTSDCDLDACFALVEETSRQDYEASSRGWNPKNKRKEMREPDLRYILVKDPAGNLGGFTSLMPTMEEGEAVVYCYEIHLRPELRRTGLAALLMSFLQTVANNIEIMEKVMLTVFTCNATALAFYRRYGFEMDDISPRPRTLRNGVVKEPDYVIMSKPVDRRRNLRREIGHGGTADSDESSMARPAKVAKV</sequence>
<proteinExistence type="inferred from homology"/>
<dbReference type="AlphaFoldDB" id="A0A9P4XW59"/>
<dbReference type="OrthoDB" id="424551at2759"/>
<keyword evidence="8" id="KW-0539">Nucleus</keyword>
<dbReference type="GO" id="GO:0005737">
    <property type="term" value="C:cytoplasm"/>
    <property type="evidence" value="ECO:0007669"/>
    <property type="project" value="UniProtKB-SubCell"/>
</dbReference>
<evidence type="ECO:0000256" key="5">
    <source>
        <dbReference type="ARBA" id="ARBA00015043"/>
    </source>
</evidence>